<evidence type="ECO:0000313" key="4">
    <source>
        <dbReference type="Proteomes" id="UP001438707"/>
    </source>
</evidence>
<accession>A0AAW1RYW6</accession>
<dbReference type="Pfam" id="PF23774">
    <property type="entry name" value="TPR_GEMI5"/>
    <property type="match status" value="1"/>
</dbReference>
<comment type="caution">
    <text evidence="3">The sequence shown here is derived from an EMBL/GenBank/DDBJ whole genome shotgun (WGS) entry which is preliminary data.</text>
</comment>
<feature type="domain" description="Gem-associated protein 5 TPR" evidence="2">
    <location>
        <begin position="50"/>
        <end position="224"/>
    </location>
</feature>
<organism evidence="3 4">
    <name type="scientific">Apatococcus lobatus</name>
    <dbReference type="NCBI Taxonomy" id="904363"/>
    <lineage>
        <taxon>Eukaryota</taxon>
        <taxon>Viridiplantae</taxon>
        <taxon>Chlorophyta</taxon>
        <taxon>core chlorophytes</taxon>
        <taxon>Trebouxiophyceae</taxon>
        <taxon>Chlorellales</taxon>
        <taxon>Chlorellaceae</taxon>
        <taxon>Apatococcus</taxon>
    </lineage>
</organism>
<feature type="region of interest" description="Disordered" evidence="1">
    <location>
        <begin position="683"/>
        <end position="706"/>
    </location>
</feature>
<feature type="region of interest" description="Disordered" evidence="1">
    <location>
        <begin position="439"/>
        <end position="467"/>
    </location>
</feature>
<gene>
    <name evidence="3" type="ORF">WJX74_003450</name>
</gene>
<dbReference type="EMBL" id="JALJOS010000005">
    <property type="protein sequence ID" value="KAK9838792.1"/>
    <property type="molecule type" value="Genomic_DNA"/>
</dbReference>
<dbReference type="InterPro" id="IPR056421">
    <property type="entry name" value="TPR_GEMI5"/>
</dbReference>
<feature type="compositionally biased region" description="Polar residues" evidence="1">
    <location>
        <begin position="448"/>
        <end position="461"/>
    </location>
</feature>
<protein>
    <recommendedName>
        <fullName evidence="2">Gem-associated protein 5 TPR domain-containing protein</fullName>
    </recommendedName>
</protein>
<feature type="compositionally biased region" description="Low complexity" evidence="1">
    <location>
        <begin position="532"/>
        <end position="546"/>
    </location>
</feature>
<name>A0AAW1RYW6_9CHLO</name>
<sequence>MSGDAATTGLPSWTNIFGLGTLQNPREAYAYLGDIASLLCQASSAELCYEAALLHLWRMDLAAAAAAAARARVLGKDTLHLSALLSAGGSESKQAADAQATALLAEGHVLEAVVCLLMAMDVPGTVQLLLENGYAAHAMAVAAARLLATDQLLLATRVAFAGHLEQQGLHHDAAACFWAGGRPVEALAALGRDGSVATLSATAQLAQQLSSSEQCDSMLQTFAARITIHSCRRMLTSPEGMAEVSHLLNRGLVSDPIGGLQAACLRLEHESMEATRPAAVSGVFGTAVSQQQGRGFQEEAAALQLPHLDSLGFEPAAASQIASSGDSTPEVNSLVTPCRESADNISTSNSIGPHTRTAEDVAGSLAGVQSSGPAQQHIRDGVKLLAGPVPSSLQSVNGPITAAGLGPFSSGISDASQANTMSNGCTQHGDAQVQSWQEAAAGGGITSPPRSISTGSSQPHGMQNVPDHTADAEVLGQQQAITADFDQPFRSMNDGAQLSSMQSIPAGHVATVVQNQQHALENRHDPTSPANHHQMQSASSQQGHQQAAHERDMELPPSSIESGIGSNADIHPQQALDNAQMQQGVGPLAAQSSPPCPTEPSGQDDQSSSGIIRNIFNEVLPDHESGISRRHGPSAAHALASIPISEALHVSQGPDERDGTAPHTASLECMPGAESLRPRSIRAAGAGAHQDPSACDSEAHSATASPSLAVEEPAGYSECQAAMAWMIEHPIGPIHPEWWVPAVDSALAHAVEEAAGRSAVGTGTITDRQRRRYSLQALLALQPDPVPGKPWDTDLLCILPLGLAKAEGPPPPEAYLQAPMRQRRSKNRRPPPP</sequence>
<feature type="region of interest" description="Disordered" evidence="1">
    <location>
        <begin position="584"/>
        <end position="609"/>
    </location>
</feature>
<feature type="region of interest" description="Disordered" evidence="1">
    <location>
        <begin position="805"/>
        <end position="833"/>
    </location>
</feature>
<evidence type="ECO:0000313" key="3">
    <source>
        <dbReference type="EMBL" id="KAK9838792.1"/>
    </source>
</evidence>
<feature type="region of interest" description="Disordered" evidence="1">
    <location>
        <begin position="522"/>
        <end position="570"/>
    </location>
</feature>
<feature type="compositionally biased region" description="Basic residues" evidence="1">
    <location>
        <begin position="821"/>
        <end position="833"/>
    </location>
</feature>
<feature type="compositionally biased region" description="Polar residues" evidence="1">
    <location>
        <begin position="600"/>
        <end position="609"/>
    </location>
</feature>
<keyword evidence="4" id="KW-1185">Reference proteome</keyword>
<proteinExistence type="predicted"/>
<evidence type="ECO:0000259" key="2">
    <source>
        <dbReference type="Pfam" id="PF23774"/>
    </source>
</evidence>
<dbReference type="AlphaFoldDB" id="A0AAW1RYW6"/>
<dbReference type="Proteomes" id="UP001438707">
    <property type="component" value="Unassembled WGS sequence"/>
</dbReference>
<evidence type="ECO:0000256" key="1">
    <source>
        <dbReference type="SAM" id="MobiDB-lite"/>
    </source>
</evidence>
<reference evidence="3 4" key="1">
    <citation type="journal article" date="2024" name="Nat. Commun.">
        <title>Phylogenomics reveals the evolutionary origins of lichenization in chlorophyte algae.</title>
        <authorList>
            <person name="Puginier C."/>
            <person name="Libourel C."/>
            <person name="Otte J."/>
            <person name="Skaloud P."/>
            <person name="Haon M."/>
            <person name="Grisel S."/>
            <person name="Petersen M."/>
            <person name="Berrin J.G."/>
            <person name="Delaux P.M."/>
            <person name="Dal Grande F."/>
            <person name="Keller J."/>
        </authorList>
    </citation>
    <scope>NUCLEOTIDE SEQUENCE [LARGE SCALE GENOMIC DNA]</scope>
    <source>
        <strain evidence="3 4">SAG 2145</strain>
    </source>
</reference>